<evidence type="ECO:0000259" key="1">
    <source>
        <dbReference type="SMART" id="SM00993"/>
    </source>
</evidence>
<gene>
    <name evidence="2" type="primary">MSS51</name>
    <name evidence="2" type="ORF">Cantr_01715</name>
</gene>
<feature type="domain" description="Vps72/YL1 C-terminal" evidence="1">
    <location>
        <begin position="67"/>
        <end position="97"/>
    </location>
</feature>
<dbReference type="Pfam" id="PF13824">
    <property type="entry name" value="zf-Mss51"/>
    <property type="match status" value="1"/>
</dbReference>
<dbReference type="PANTHER" id="PTHR28069">
    <property type="entry name" value="GH20023P"/>
    <property type="match status" value="1"/>
</dbReference>
<dbReference type="InterPro" id="IPR046824">
    <property type="entry name" value="Mss51-like_C"/>
</dbReference>
<sequence>MISTSRILPRIVPASSSITATRQFSFFWKMLGLYKPPASAVERPVYNWDESPHESIRETAALIRAKALCPVTKKPVNYVCPISGIPTHHSREAWEQDKEYHEQKKYEKLKMANLYEHDLRSGRHFTEFVYPKEQERDFLVSLGDWDSYFYTRDFPPMNDEYNLAVATKVMTYPITVAALLYKYTPFLLEPKGPMTVEGAKSMAALHYTLYPPYVAKSSSSSVAMDDDSEIIYRERPVRLFIIGASTESLLPPKVWKQMGYLFPNIKFEVHLVGPLANYDFKTNKFTKIESTDGRPLVERYDPQITLHKHTQYWEDIFAMGDLYPFDPYLDCFFLFQPGFSSVDSIHWEKTVATLLETKCPIFITGHSEKDSAENYRWVNEKFEEDLDVLLKEGENPFACTKYEIVLSDPTNTLQLNKRIFGIRGKRYYVDV</sequence>
<dbReference type="OrthoDB" id="5282002at2759"/>
<accession>A0A367YLY9</accession>
<dbReference type="GO" id="GO:0005739">
    <property type="term" value="C:mitochondrion"/>
    <property type="evidence" value="ECO:0007669"/>
    <property type="project" value="GOC"/>
</dbReference>
<reference evidence="2 3" key="1">
    <citation type="submission" date="2018-06" db="EMBL/GenBank/DDBJ databases">
        <title>Whole genome sequencing of Candida tropicalis (genome annotated by CSBL at Korea University).</title>
        <authorList>
            <person name="Ahn J."/>
        </authorList>
    </citation>
    <scope>NUCLEOTIDE SEQUENCE [LARGE SCALE GENOMIC DNA]</scope>
    <source>
        <strain evidence="2 3">ATCC 20962</strain>
    </source>
</reference>
<dbReference type="GO" id="GO:0033617">
    <property type="term" value="P:mitochondrial respiratory chain complex IV assembly"/>
    <property type="evidence" value="ECO:0007669"/>
    <property type="project" value="TreeGrafter"/>
</dbReference>
<name>A0A367YLY9_9ASCO</name>
<dbReference type="AlphaFoldDB" id="A0A367YLY9"/>
<comment type="caution">
    <text evidence="2">The sequence shown here is derived from an EMBL/GenBank/DDBJ whole genome shotgun (WGS) entry which is preliminary data.</text>
</comment>
<dbReference type="InterPro" id="IPR013272">
    <property type="entry name" value="Vps72/YL1_C"/>
</dbReference>
<dbReference type="EMBL" id="QLNQ01000018">
    <property type="protein sequence ID" value="RCK66032.1"/>
    <property type="molecule type" value="Genomic_DNA"/>
</dbReference>
<dbReference type="Proteomes" id="UP000253472">
    <property type="component" value="Unassembled WGS sequence"/>
</dbReference>
<keyword evidence="3" id="KW-1185">Reference proteome</keyword>
<evidence type="ECO:0000313" key="2">
    <source>
        <dbReference type="EMBL" id="RCK66032.1"/>
    </source>
</evidence>
<dbReference type="STRING" id="5486.A0A367YLY9"/>
<dbReference type="SMART" id="SM00993">
    <property type="entry name" value="YL1_C"/>
    <property type="match status" value="1"/>
</dbReference>
<dbReference type="Pfam" id="PF20179">
    <property type="entry name" value="MSS51_C"/>
    <property type="match status" value="1"/>
</dbReference>
<dbReference type="InterPro" id="IPR032717">
    <property type="entry name" value="Mss51_Znf"/>
</dbReference>
<evidence type="ECO:0000313" key="3">
    <source>
        <dbReference type="Proteomes" id="UP000253472"/>
    </source>
</evidence>
<organism evidence="2 3">
    <name type="scientific">Candida viswanathii</name>
    <dbReference type="NCBI Taxonomy" id="5486"/>
    <lineage>
        <taxon>Eukaryota</taxon>
        <taxon>Fungi</taxon>
        <taxon>Dikarya</taxon>
        <taxon>Ascomycota</taxon>
        <taxon>Saccharomycotina</taxon>
        <taxon>Pichiomycetes</taxon>
        <taxon>Debaryomycetaceae</taxon>
        <taxon>Candida/Lodderomyces clade</taxon>
        <taxon>Candida</taxon>
    </lineage>
</organism>
<dbReference type="PANTHER" id="PTHR28069:SF1">
    <property type="entry name" value="PROTEIN MSS51, MITOCHONDRIAL"/>
    <property type="match status" value="1"/>
</dbReference>
<proteinExistence type="predicted"/>
<protein>
    <submittedName>
        <fullName evidence="2">Protein MSS51, mitochondrial</fullName>
    </submittedName>
</protein>